<sequence>MFYFYHHYALPQTLVEGMADNNSKQILINDSSTDFSNDLAMAAETHESHLLILEDDQGRKEFILEHSIYSIGRDRECDIRLVSQFVSRRHATLLRLPRKDNSNNHYYRIIDGDAKGRPSSNGLMINGRKIQTHDLKNEDEIIFGPQVRAIYYLLQHETTPPGQTDASEYDITLINPGMTEDFED</sequence>
<evidence type="ECO:0000313" key="2">
    <source>
        <dbReference type="EMBL" id="RUR73626.1"/>
    </source>
</evidence>
<evidence type="ECO:0000259" key="1">
    <source>
        <dbReference type="PROSITE" id="PS50006"/>
    </source>
</evidence>
<proteinExistence type="predicted"/>
<dbReference type="SMART" id="SM00240">
    <property type="entry name" value="FHA"/>
    <property type="match status" value="1"/>
</dbReference>
<reference evidence="2 3" key="1">
    <citation type="journal article" date="2019" name="Genome Biol. Evol.">
        <title>Day and night: Metabolic profiles and evolutionary relationships of six axenic non-marine cyanobacteria.</title>
        <authorList>
            <person name="Will S.E."/>
            <person name="Henke P."/>
            <person name="Boedeker C."/>
            <person name="Huang S."/>
            <person name="Brinkmann H."/>
            <person name="Rohde M."/>
            <person name="Jarek M."/>
            <person name="Friedl T."/>
            <person name="Seufert S."/>
            <person name="Schumacher M."/>
            <person name="Overmann J."/>
            <person name="Neumann-Schaal M."/>
            <person name="Petersen J."/>
        </authorList>
    </citation>
    <scope>NUCLEOTIDE SEQUENCE [LARGE SCALE GENOMIC DNA]</scope>
    <source>
        <strain evidence="2 3">PCC 6912</strain>
    </source>
</reference>
<dbReference type="AlphaFoldDB" id="A0A433MZ28"/>
<accession>A0A433MZ28</accession>
<evidence type="ECO:0000313" key="3">
    <source>
        <dbReference type="Proteomes" id="UP000268857"/>
    </source>
</evidence>
<dbReference type="Pfam" id="PF00498">
    <property type="entry name" value="FHA"/>
    <property type="match status" value="1"/>
</dbReference>
<dbReference type="InterPro" id="IPR000253">
    <property type="entry name" value="FHA_dom"/>
</dbReference>
<name>A0A433MZ28_CHLFR</name>
<organism evidence="2 3">
    <name type="scientific">Chlorogloeopsis fritschii PCC 6912</name>
    <dbReference type="NCBI Taxonomy" id="211165"/>
    <lineage>
        <taxon>Bacteria</taxon>
        <taxon>Bacillati</taxon>
        <taxon>Cyanobacteriota</taxon>
        <taxon>Cyanophyceae</taxon>
        <taxon>Nostocales</taxon>
        <taxon>Chlorogloeopsidaceae</taxon>
        <taxon>Chlorogloeopsis</taxon>
    </lineage>
</organism>
<protein>
    <recommendedName>
        <fullName evidence="1">FHA domain-containing protein</fullName>
    </recommendedName>
</protein>
<dbReference type="Proteomes" id="UP000268857">
    <property type="component" value="Unassembled WGS sequence"/>
</dbReference>
<dbReference type="PROSITE" id="PS50006">
    <property type="entry name" value="FHA_DOMAIN"/>
    <property type="match status" value="1"/>
</dbReference>
<dbReference type="InterPro" id="IPR008984">
    <property type="entry name" value="SMAD_FHA_dom_sf"/>
</dbReference>
<dbReference type="EMBL" id="RSCJ01000034">
    <property type="protein sequence ID" value="RUR73626.1"/>
    <property type="molecule type" value="Genomic_DNA"/>
</dbReference>
<keyword evidence="3" id="KW-1185">Reference proteome</keyword>
<comment type="caution">
    <text evidence="2">The sequence shown here is derived from an EMBL/GenBank/DDBJ whole genome shotgun (WGS) entry which is preliminary data.</text>
</comment>
<dbReference type="Gene3D" id="2.60.200.20">
    <property type="match status" value="1"/>
</dbReference>
<dbReference type="SUPFAM" id="SSF49879">
    <property type="entry name" value="SMAD/FHA domain"/>
    <property type="match status" value="1"/>
</dbReference>
<gene>
    <name evidence="2" type="ORF">PCC6912_56240</name>
</gene>
<dbReference type="STRING" id="211165.GCA_000317285_03340"/>
<feature type="domain" description="FHA" evidence="1">
    <location>
        <begin position="69"/>
        <end position="130"/>
    </location>
</feature>